<dbReference type="RefSeq" id="WP_329507372.1">
    <property type="nucleotide sequence ID" value="NZ_BAAAYZ010000019.1"/>
</dbReference>
<feature type="domain" description="HTH marR-type" evidence="1">
    <location>
        <begin position="19"/>
        <end position="154"/>
    </location>
</feature>
<dbReference type="PANTHER" id="PTHR33164">
    <property type="entry name" value="TRANSCRIPTIONAL REGULATOR, MARR FAMILY"/>
    <property type="match status" value="1"/>
</dbReference>
<accession>A0ABU7FFN1</accession>
<dbReference type="SUPFAM" id="SSF46785">
    <property type="entry name" value="Winged helix' DNA-binding domain"/>
    <property type="match status" value="1"/>
</dbReference>
<comment type="caution">
    <text evidence="2">The sequence shown here is derived from an EMBL/GenBank/DDBJ whole genome shotgun (WGS) entry which is preliminary data.</text>
</comment>
<dbReference type="PROSITE" id="PS50995">
    <property type="entry name" value="HTH_MARR_2"/>
    <property type="match status" value="1"/>
</dbReference>
<organism evidence="2 3">
    <name type="scientific">Streptomyces chiangmaiensis</name>
    <dbReference type="NCBI Taxonomy" id="766497"/>
    <lineage>
        <taxon>Bacteria</taxon>
        <taxon>Bacillati</taxon>
        <taxon>Actinomycetota</taxon>
        <taxon>Actinomycetes</taxon>
        <taxon>Kitasatosporales</taxon>
        <taxon>Streptomycetaceae</taxon>
        <taxon>Streptomyces</taxon>
    </lineage>
</organism>
<dbReference type="InterPro" id="IPR000835">
    <property type="entry name" value="HTH_MarR-typ"/>
</dbReference>
<dbReference type="PANTHER" id="PTHR33164:SF99">
    <property type="entry name" value="MARR FAMILY REGULATORY PROTEIN"/>
    <property type="match status" value="1"/>
</dbReference>
<evidence type="ECO:0000259" key="1">
    <source>
        <dbReference type="PROSITE" id="PS50995"/>
    </source>
</evidence>
<protein>
    <submittedName>
        <fullName evidence="2">MarR family winged helix-turn-helix transcriptional regulator</fullName>
    </submittedName>
</protein>
<reference evidence="2" key="1">
    <citation type="submission" date="2024-01" db="EMBL/GenBank/DDBJ databases">
        <title>First draft genome sequence data of TA4-1, the type strain of Gram-positive actinobacterium Streptomyces chiangmaiensis.</title>
        <authorList>
            <person name="Yasawong M."/>
            <person name="Nantapong N."/>
        </authorList>
    </citation>
    <scope>NUCLEOTIDE SEQUENCE</scope>
    <source>
        <strain evidence="2">TA4-1</strain>
    </source>
</reference>
<evidence type="ECO:0000313" key="2">
    <source>
        <dbReference type="EMBL" id="MED7822945.1"/>
    </source>
</evidence>
<dbReference type="InterPro" id="IPR036388">
    <property type="entry name" value="WH-like_DNA-bd_sf"/>
</dbReference>
<dbReference type="SMART" id="SM00347">
    <property type="entry name" value="HTH_MARR"/>
    <property type="match status" value="1"/>
</dbReference>
<dbReference type="PRINTS" id="PR00598">
    <property type="entry name" value="HTHMARR"/>
</dbReference>
<dbReference type="Gene3D" id="1.10.10.10">
    <property type="entry name" value="Winged helix-like DNA-binding domain superfamily/Winged helix DNA-binding domain"/>
    <property type="match status" value="1"/>
</dbReference>
<evidence type="ECO:0000313" key="3">
    <source>
        <dbReference type="Proteomes" id="UP001333996"/>
    </source>
</evidence>
<name>A0ABU7FFN1_9ACTN</name>
<dbReference type="InterPro" id="IPR036390">
    <property type="entry name" value="WH_DNA-bd_sf"/>
</dbReference>
<proteinExistence type="predicted"/>
<keyword evidence="3" id="KW-1185">Reference proteome</keyword>
<dbReference type="Proteomes" id="UP001333996">
    <property type="component" value="Unassembled WGS sequence"/>
</dbReference>
<sequence length="160" mass="18287">MDTTTPSIGPAQRRLTARQLTMWRSLMDTMEELSRRLTAQLQQVGLSRGDYLVMLTLSEAARHHLRSSELADAIGWQRSRLSHHLGRMERRRLVRREECPTDSRGTVVAITDEGLRSFRLASAPHLRAVKHYFADALTEQQLEELESILDAVRARLADPD</sequence>
<dbReference type="InterPro" id="IPR039422">
    <property type="entry name" value="MarR/SlyA-like"/>
</dbReference>
<dbReference type="EMBL" id="JAYWVC010000033">
    <property type="protein sequence ID" value="MED7822945.1"/>
    <property type="molecule type" value="Genomic_DNA"/>
</dbReference>
<gene>
    <name evidence="2" type="ORF">VXC91_13380</name>
</gene>
<dbReference type="Pfam" id="PF12802">
    <property type="entry name" value="MarR_2"/>
    <property type="match status" value="1"/>
</dbReference>